<dbReference type="GO" id="GO:0004315">
    <property type="term" value="F:3-oxoacyl-[acyl-carrier-protein] synthase activity"/>
    <property type="evidence" value="ECO:0007669"/>
    <property type="project" value="InterPro"/>
</dbReference>
<feature type="domain" description="Beta-ketoacyl-[acyl-carrier-protein] synthase III N-terminal" evidence="5">
    <location>
        <begin position="107"/>
        <end position="184"/>
    </location>
</feature>
<keyword evidence="7" id="KW-1185">Reference proteome</keyword>
<reference evidence="6 7" key="1">
    <citation type="submission" date="2019-04" db="EMBL/GenBank/DDBJ databases">
        <title>Streptomyces piniterrae sp. nov., a heliquinomycin-producing actinomycete isolated from rhizosphere soil of Pinus yunnanensis.</title>
        <authorList>
            <person name="Zhuang X."/>
            <person name="Zhao J."/>
        </authorList>
    </citation>
    <scope>NUCLEOTIDE SEQUENCE [LARGE SCALE GENOMIC DNA]</scope>
    <source>
        <strain evidence="7">jys28</strain>
    </source>
</reference>
<dbReference type="Proteomes" id="UP000308697">
    <property type="component" value="Unassembled WGS sequence"/>
</dbReference>
<gene>
    <name evidence="6" type="ORF">FCH28_31510</name>
</gene>
<dbReference type="Gene3D" id="3.40.47.10">
    <property type="match status" value="2"/>
</dbReference>
<evidence type="ECO:0000259" key="4">
    <source>
        <dbReference type="Pfam" id="PF08541"/>
    </source>
</evidence>
<feature type="domain" description="Beta-ketoacyl-[acyl-carrier-protein] synthase III C-terminal" evidence="4">
    <location>
        <begin position="252"/>
        <end position="341"/>
    </location>
</feature>
<dbReference type="SUPFAM" id="SSF53901">
    <property type="entry name" value="Thiolase-like"/>
    <property type="match status" value="1"/>
</dbReference>
<dbReference type="Pfam" id="PF08545">
    <property type="entry name" value="ACP_syn_III"/>
    <property type="match status" value="1"/>
</dbReference>
<proteinExistence type="predicted"/>
<sequence length="341" mass="37509">MNFGLMSFGTALGERAPVAEIASSYTRDVERVLEYGYRNIHRCPPDTGISDLAHEAALRALAEAGVEADELDLVVLAITDLPEYLYWDPSAHLQHRLGARRAETVLITQGCVGGITCLDEIAGRFATHPDYRRALVVGANRTIEAYWNRMETHSLLFSDGATAAVVGRDHERRRWRASEAVTDGRYAGFFLLEKGGSAAPFGAGGTASDEEPVAVRDGWDIMEYFDYDTDAFSAFVEMMNQRVADVVAEACRRVGVETTDLARVVLLNDNARTMNEVAKKLGVPAERTNLQVSMEYGHFGAADHLFNLDRLHRSGGIRPGELVALAGMGRGMHWACSIIEW</sequence>
<dbReference type="PANTHER" id="PTHR34069">
    <property type="entry name" value="3-OXOACYL-[ACYL-CARRIER-PROTEIN] SYNTHASE 3"/>
    <property type="match status" value="1"/>
</dbReference>
<keyword evidence="3" id="KW-0012">Acyltransferase</keyword>
<keyword evidence="1" id="KW-0963">Cytoplasm</keyword>
<dbReference type="InterPro" id="IPR016039">
    <property type="entry name" value="Thiolase-like"/>
</dbReference>
<dbReference type="GO" id="GO:0044550">
    <property type="term" value="P:secondary metabolite biosynthetic process"/>
    <property type="evidence" value="ECO:0007669"/>
    <property type="project" value="TreeGrafter"/>
</dbReference>
<keyword evidence="2" id="KW-0808">Transferase</keyword>
<evidence type="ECO:0000256" key="3">
    <source>
        <dbReference type="ARBA" id="ARBA00023315"/>
    </source>
</evidence>
<protein>
    <submittedName>
        <fullName evidence="6">3-oxoacyl-ACP synthase</fullName>
    </submittedName>
</protein>
<dbReference type="InterPro" id="IPR013747">
    <property type="entry name" value="ACP_syn_III_C"/>
</dbReference>
<accession>A0A4U0MT36</accession>
<dbReference type="EMBL" id="SUMB01000013">
    <property type="protein sequence ID" value="TJZ44127.1"/>
    <property type="molecule type" value="Genomic_DNA"/>
</dbReference>
<dbReference type="OrthoDB" id="6637632at2"/>
<dbReference type="PANTHER" id="PTHR34069:SF2">
    <property type="entry name" value="BETA-KETOACYL-[ACYL-CARRIER-PROTEIN] SYNTHASE III"/>
    <property type="match status" value="1"/>
</dbReference>
<evidence type="ECO:0000313" key="7">
    <source>
        <dbReference type="Proteomes" id="UP000308697"/>
    </source>
</evidence>
<dbReference type="GO" id="GO:0006633">
    <property type="term" value="P:fatty acid biosynthetic process"/>
    <property type="evidence" value="ECO:0007669"/>
    <property type="project" value="InterPro"/>
</dbReference>
<evidence type="ECO:0000256" key="2">
    <source>
        <dbReference type="ARBA" id="ARBA00022679"/>
    </source>
</evidence>
<comment type="caution">
    <text evidence="6">The sequence shown here is derived from an EMBL/GenBank/DDBJ whole genome shotgun (WGS) entry which is preliminary data.</text>
</comment>
<evidence type="ECO:0000256" key="1">
    <source>
        <dbReference type="ARBA" id="ARBA00022490"/>
    </source>
</evidence>
<dbReference type="RefSeq" id="WP_136743591.1">
    <property type="nucleotide sequence ID" value="NZ_SUMB01000013.1"/>
</dbReference>
<evidence type="ECO:0000313" key="6">
    <source>
        <dbReference type="EMBL" id="TJZ44127.1"/>
    </source>
</evidence>
<name>A0A4U0MT36_9ACTN</name>
<dbReference type="AlphaFoldDB" id="A0A4U0MT36"/>
<evidence type="ECO:0000259" key="5">
    <source>
        <dbReference type="Pfam" id="PF08545"/>
    </source>
</evidence>
<dbReference type="InterPro" id="IPR013751">
    <property type="entry name" value="ACP_syn_III_N"/>
</dbReference>
<organism evidence="6 7">
    <name type="scientific">Streptomyces piniterrae</name>
    <dbReference type="NCBI Taxonomy" id="2571125"/>
    <lineage>
        <taxon>Bacteria</taxon>
        <taxon>Bacillati</taxon>
        <taxon>Actinomycetota</taxon>
        <taxon>Actinomycetes</taxon>
        <taxon>Kitasatosporales</taxon>
        <taxon>Streptomycetaceae</taxon>
        <taxon>Streptomyces</taxon>
    </lineage>
</organism>
<dbReference type="Pfam" id="PF08541">
    <property type="entry name" value="ACP_syn_III_C"/>
    <property type="match status" value="1"/>
</dbReference>